<proteinExistence type="predicted"/>
<keyword evidence="3" id="KW-1185">Reference proteome</keyword>
<feature type="region of interest" description="Disordered" evidence="1">
    <location>
        <begin position="43"/>
        <end position="91"/>
    </location>
</feature>
<evidence type="ECO:0000313" key="2">
    <source>
        <dbReference type="EMBL" id="GAA4197442.1"/>
    </source>
</evidence>
<dbReference type="RefSeq" id="WP_344920098.1">
    <property type="nucleotide sequence ID" value="NZ_BAABAQ010000008.1"/>
</dbReference>
<sequence>MDHQSVVCHKCTGVLLATDSRTYTAQRGRLILANGYCTCPAEQAPAEQAAHSQQQPQPVEQPIVHRQPTHHHPHPQQQSAQPAGQNSMVVA</sequence>
<protein>
    <submittedName>
        <fullName evidence="2">Uncharacterized protein</fullName>
    </submittedName>
</protein>
<evidence type="ECO:0000313" key="3">
    <source>
        <dbReference type="Proteomes" id="UP001501251"/>
    </source>
</evidence>
<organism evidence="2 3">
    <name type="scientific">Streptosporangium oxazolinicum</name>
    <dbReference type="NCBI Taxonomy" id="909287"/>
    <lineage>
        <taxon>Bacteria</taxon>
        <taxon>Bacillati</taxon>
        <taxon>Actinomycetota</taxon>
        <taxon>Actinomycetes</taxon>
        <taxon>Streptosporangiales</taxon>
        <taxon>Streptosporangiaceae</taxon>
        <taxon>Streptosporangium</taxon>
    </lineage>
</organism>
<reference evidence="3" key="1">
    <citation type="journal article" date="2019" name="Int. J. Syst. Evol. Microbiol.">
        <title>The Global Catalogue of Microorganisms (GCM) 10K type strain sequencing project: providing services to taxonomists for standard genome sequencing and annotation.</title>
        <authorList>
            <consortium name="The Broad Institute Genomics Platform"/>
            <consortium name="The Broad Institute Genome Sequencing Center for Infectious Disease"/>
            <person name="Wu L."/>
            <person name="Ma J."/>
        </authorList>
    </citation>
    <scope>NUCLEOTIDE SEQUENCE [LARGE SCALE GENOMIC DNA]</scope>
    <source>
        <strain evidence="3">JCM 17388</strain>
    </source>
</reference>
<feature type="compositionally biased region" description="Low complexity" evidence="1">
    <location>
        <begin position="43"/>
        <end position="66"/>
    </location>
</feature>
<name>A0ABP8B3Z3_9ACTN</name>
<accession>A0ABP8B3Z3</accession>
<gene>
    <name evidence="2" type="ORF">GCM10022252_46380</name>
</gene>
<evidence type="ECO:0000256" key="1">
    <source>
        <dbReference type="SAM" id="MobiDB-lite"/>
    </source>
</evidence>
<comment type="caution">
    <text evidence="2">The sequence shown here is derived from an EMBL/GenBank/DDBJ whole genome shotgun (WGS) entry which is preliminary data.</text>
</comment>
<dbReference type="Proteomes" id="UP001501251">
    <property type="component" value="Unassembled WGS sequence"/>
</dbReference>
<dbReference type="EMBL" id="BAABAQ010000008">
    <property type="protein sequence ID" value="GAA4197442.1"/>
    <property type="molecule type" value="Genomic_DNA"/>
</dbReference>